<reference evidence="2 3" key="1">
    <citation type="submission" date="2019-05" db="EMBL/GenBank/DDBJ databases">
        <title>Georgenia *** sp. nov., and Georgenia *** sp. nov., isolated from the intestinal contents of plateau pika (Ochotona curzoniae) in the Qinghai-Tibet plateau of China.</title>
        <authorList>
            <person name="Tian Z."/>
        </authorList>
    </citation>
    <scope>NUCLEOTIDE SEQUENCE [LARGE SCALE GENOMIC DNA]</scope>
    <source>
        <strain evidence="2 3">Z294</strain>
    </source>
</reference>
<dbReference type="Proteomes" id="UP000313948">
    <property type="component" value="Chromosome"/>
</dbReference>
<proteinExistence type="predicted"/>
<sequence>MGQDLRQEMRGVLDAWAQAIVANDADRIGAYAAQDWVLVGTGGTVDRRQFLDLVRSGRLTHEEMGFEVLDVRELGDVVVVLAHGTNSGHWEGRSFHEDEYTTDVFARDADGAWRCVVTTLTPRAQ</sequence>
<dbReference type="SUPFAM" id="SSF54427">
    <property type="entry name" value="NTF2-like"/>
    <property type="match status" value="1"/>
</dbReference>
<evidence type="ECO:0000259" key="1">
    <source>
        <dbReference type="Pfam" id="PF14534"/>
    </source>
</evidence>
<evidence type="ECO:0000313" key="3">
    <source>
        <dbReference type="Proteomes" id="UP000313948"/>
    </source>
</evidence>
<dbReference type="Gene3D" id="3.10.450.50">
    <property type="match status" value="1"/>
</dbReference>
<accession>A0ABX5VKN7</accession>
<dbReference type="InterPro" id="IPR027843">
    <property type="entry name" value="DUF4440"/>
</dbReference>
<dbReference type="InterPro" id="IPR032710">
    <property type="entry name" value="NTF2-like_dom_sf"/>
</dbReference>
<keyword evidence="3" id="KW-1185">Reference proteome</keyword>
<protein>
    <submittedName>
        <fullName evidence="2">Nuclear transport factor 2 family protein</fullName>
    </submittedName>
</protein>
<feature type="domain" description="DUF4440" evidence="1">
    <location>
        <begin position="12"/>
        <end position="115"/>
    </location>
</feature>
<organism evidence="2 3">
    <name type="scientific">Georgenia wutianyii</name>
    <dbReference type="NCBI Taxonomy" id="2585135"/>
    <lineage>
        <taxon>Bacteria</taxon>
        <taxon>Bacillati</taxon>
        <taxon>Actinomycetota</taxon>
        <taxon>Actinomycetes</taxon>
        <taxon>Micrococcales</taxon>
        <taxon>Bogoriellaceae</taxon>
        <taxon>Georgenia</taxon>
    </lineage>
</organism>
<dbReference type="RefSeq" id="WP_139948277.1">
    <property type="nucleotide sequence ID" value="NZ_CP040899.1"/>
</dbReference>
<dbReference type="EMBL" id="CP040899">
    <property type="protein sequence ID" value="QDB79022.1"/>
    <property type="molecule type" value="Genomic_DNA"/>
</dbReference>
<evidence type="ECO:0000313" key="2">
    <source>
        <dbReference type="EMBL" id="QDB79022.1"/>
    </source>
</evidence>
<name>A0ABX5VKN7_9MICO</name>
<dbReference type="Pfam" id="PF14534">
    <property type="entry name" value="DUF4440"/>
    <property type="match status" value="1"/>
</dbReference>
<gene>
    <name evidence="2" type="ORF">FE251_06285</name>
</gene>